<comment type="caution">
    <text evidence="2">The sequence shown here is derived from an EMBL/GenBank/DDBJ whole genome shotgun (WGS) entry which is preliminary data.</text>
</comment>
<evidence type="ECO:0000256" key="1">
    <source>
        <dbReference type="SAM" id="SignalP"/>
    </source>
</evidence>
<sequence>MHGKGIVALVGLLLAATVLAGTSENVLPDGTIPGEVAREYITPPESAFADTDVTYVDITGGTSNNAWPWATSFGNSMRFQMMYLPSEIGRAGLITEFGFMSGNQYQREFYNVTIKMVHTNITAVTTDLNSNYGGNTPDTVFFATSKLVGSGVAGNWDLFTLDNGFMYNGTDNLLVEIVWNGAGSGTSITSRYMSMTPVRRTWVWDWQGNVGVSADASRYNARLGFTDELDDVGVSHIVVPEAIADTGATVTPACSVYNYGTTTVSYDVRTSIGADYNETATVTDHAPGERLFVTFPDWTPAALGSFNVTCSTELTDDADNDNDAETGTVFVRKLDVGVQSLQIPSGMYMPGENITPTATWRNHGNTAVDFEAWVILNDPTDAEAYREKVDVTGLDPGGSMQVGFPSFQLNVPGAWTVRCSTGLAGDVDPANDVLDEGFTVGAVDAGIVAILSPGTFVDTGATVVPSARIRNNSDYAMSFDAWFIISDESDAELYRHSAAVAGLAGGETRDVAWAESWPGPHPEGPYTARCSLAVSDENPANNQLERAFTVGARPPWDEGWVEVAPIPAQAGNRRDMPHRGAWLAIGPDPGGATAIYATKGNKLQN</sequence>
<feature type="non-terminal residue" evidence="2">
    <location>
        <position position="605"/>
    </location>
</feature>
<reference evidence="2" key="1">
    <citation type="journal article" date="2020" name="mSystems">
        <title>Genome- and Community-Level Interaction Insights into Carbon Utilization and Element Cycling Functions of Hydrothermarchaeota in Hydrothermal Sediment.</title>
        <authorList>
            <person name="Zhou Z."/>
            <person name="Liu Y."/>
            <person name="Xu W."/>
            <person name="Pan J."/>
            <person name="Luo Z.H."/>
            <person name="Li M."/>
        </authorList>
    </citation>
    <scope>NUCLEOTIDE SEQUENCE [LARGE SCALE GENOMIC DNA]</scope>
    <source>
        <strain evidence="2">SpSt-1182</strain>
    </source>
</reference>
<gene>
    <name evidence="2" type="ORF">ENN51_04545</name>
</gene>
<dbReference type="EMBL" id="DSBX01000173">
    <property type="protein sequence ID" value="HDQ99538.1"/>
    <property type="molecule type" value="Genomic_DNA"/>
</dbReference>
<feature type="chain" id="PRO_5031008308" description="CARDB domain-containing protein" evidence="1">
    <location>
        <begin position="21"/>
        <end position="605"/>
    </location>
</feature>
<organism evidence="2">
    <name type="scientific">candidate division WOR-3 bacterium</name>
    <dbReference type="NCBI Taxonomy" id="2052148"/>
    <lineage>
        <taxon>Bacteria</taxon>
        <taxon>Bacteria division WOR-3</taxon>
    </lineage>
</organism>
<evidence type="ECO:0008006" key="3">
    <source>
        <dbReference type="Google" id="ProtNLM"/>
    </source>
</evidence>
<proteinExistence type="predicted"/>
<evidence type="ECO:0000313" key="2">
    <source>
        <dbReference type="EMBL" id="HDQ99538.1"/>
    </source>
</evidence>
<protein>
    <recommendedName>
        <fullName evidence="3">CARDB domain-containing protein</fullName>
    </recommendedName>
</protein>
<keyword evidence="1" id="KW-0732">Signal</keyword>
<dbReference type="AlphaFoldDB" id="A0A7V0T5Y7"/>
<dbReference type="Proteomes" id="UP000885672">
    <property type="component" value="Unassembled WGS sequence"/>
</dbReference>
<accession>A0A7V0T5Y7</accession>
<feature type="signal peptide" evidence="1">
    <location>
        <begin position="1"/>
        <end position="20"/>
    </location>
</feature>
<name>A0A7V0T5Y7_UNCW3</name>